<dbReference type="SMART" id="SM00220">
    <property type="entry name" value="S_TKc"/>
    <property type="match status" value="1"/>
</dbReference>
<keyword evidence="5 10" id="KW-0418">Kinase</keyword>
<dbReference type="PROSITE" id="PS00108">
    <property type="entry name" value="PROTEIN_KINASE_ST"/>
    <property type="match status" value="1"/>
</dbReference>
<feature type="transmembrane region" description="Helical" evidence="8">
    <location>
        <begin position="329"/>
        <end position="348"/>
    </location>
</feature>
<evidence type="ECO:0000259" key="9">
    <source>
        <dbReference type="PROSITE" id="PS50011"/>
    </source>
</evidence>
<proteinExistence type="predicted"/>
<evidence type="ECO:0000256" key="1">
    <source>
        <dbReference type="ARBA" id="ARBA00012513"/>
    </source>
</evidence>
<evidence type="ECO:0000256" key="6">
    <source>
        <dbReference type="ARBA" id="ARBA00022840"/>
    </source>
</evidence>
<keyword evidence="2" id="KW-0723">Serine/threonine-protein kinase</keyword>
<dbReference type="RefSeq" id="WP_145202401.1">
    <property type="nucleotide sequence ID" value="NZ_CP036267.1"/>
</dbReference>
<dbReference type="InterPro" id="IPR045269">
    <property type="entry name" value="Atg1-like"/>
</dbReference>
<dbReference type="AlphaFoldDB" id="A0A517QS52"/>
<dbReference type="EMBL" id="CP036267">
    <property type="protein sequence ID" value="QDT34447.1"/>
    <property type="molecule type" value="Genomic_DNA"/>
</dbReference>
<dbReference type="FunFam" id="1.10.510.10:FF:000021">
    <property type="entry name" value="Serine/threonine protein kinase"/>
    <property type="match status" value="1"/>
</dbReference>
<dbReference type="CDD" id="cd14014">
    <property type="entry name" value="STKc_PknB_like"/>
    <property type="match status" value="1"/>
</dbReference>
<dbReference type="KEGG" id="tpol:Mal48_37070"/>
<dbReference type="InterPro" id="IPR011009">
    <property type="entry name" value="Kinase-like_dom_sf"/>
</dbReference>
<keyword evidence="8" id="KW-0472">Membrane</keyword>
<keyword evidence="4 7" id="KW-0547">Nucleotide-binding</keyword>
<protein>
    <recommendedName>
        <fullName evidence="1">non-specific serine/threonine protein kinase</fullName>
        <ecNumber evidence="1">2.7.11.1</ecNumber>
    </recommendedName>
</protein>
<feature type="domain" description="Protein kinase" evidence="9">
    <location>
        <begin position="18"/>
        <end position="276"/>
    </location>
</feature>
<keyword evidence="8" id="KW-0812">Transmembrane</keyword>
<dbReference type="Pfam" id="PF00069">
    <property type="entry name" value="Pkinase"/>
    <property type="match status" value="1"/>
</dbReference>
<name>A0A517QS52_9PLAN</name>
<organism evidence="10 11">
    <name type="scientific">Thalassoglobus polymorphus</name>
    <dbReference type="NCBI Taxonomy" id="2527994"/>
    <lineage>
        <taxon>Bacteria</taxon>
        <taxon>Pseudomonadati</taxon>
        <taxon>Planctomycetota</taxon>
        <taxon>Planctomycetia</taxon>
        <taxon>Planctomycetales</taxon>
        <taxon>Planctomycetaceae</taxon>
        <taxon>Thalassoglobus</taxon>
    </lineage>
</organism>
<dbReference type="GO" id="GO:0005524">
    <property type="term" value="F:ATP binding"/>
    <property type="evidence" value="ECO:0007669"/>
    <property type="project" value="UniProtKB-UniRule"/>
</dbReference>
<evidence type="ECO:0000313" key="10">
    <source>
        <dbReference type="EMBL" id="QDT34447.1"/>
    </source>
</evidence>
<dbReference type="Gene3D" id="1.10.510.10">
    <property type="entry name" value="Transferase(Phosphotransferase) domain 1"/>
    <property type="match status" value="1"/>
</dbReference>
<feature type="binding site" evidence="7">
    <location>
        <position position="47"/>
    </location>
    <ligand>
        <name>ATP</name>
        <dbReference type="ChEBI" id="CHEBI:30616"/>
    </ligand>
</feature>
<dbReference type="PANTHER" id="PTHR24348:SF71">
    <property type="entry name" value="PROTEIN KINASE DOMAIN-CONTAINING PROTEIN"/>
    <property type="match status" value="1"/>
</dbReference>
<keyword evidence="11" id="KW-1185">Reference proteome</keyword>
<evidence type="ECO:0000256" key="2">
    <source>
        <dbReference type="ARBA" id="ARBA00022527"/>
    </source>
</evidence>
<evidence type="ECO:0000256" key="7">
    <source>
        <dbReference type="PROSITE-ProRule" id="PRU10141"/>
    </source>
</evidence>
<evidence type="ECO:0000256" key="8">
    <source>
        <dbReference type="SAM" id="Phobius"/>
    </source>
</evidence>
<keyword evidence="8" id="KW-1133">Transmembrane helix</keyword>
<evidence type="ECO:0000313" key="11">
    <source>
        <dbReference type="Proteomes" id="UP000315724"/>
    </source>
</evidence>
<dbReference type="PANTHER" id="PTHR24348">
    <property type="entry name" value="SERINE/THREONINE-PROTEIN KINASE UNC-51-RELATED"/>
    <property type="match status" value="1"/>
</dbReference>
<evidence type="ECO:0000256" key="5">
    <source>
        <dbReference type="ARBA" id="ARBA00022777"/>
    </source>
</evidence>
<dbReference type="InterPro" id="IPR000719">
    <property type="entry name" value="Prot_kinase_dom"/>
</dbReference>
<dbReference type="GO" id="GO:0004674">
    <property type="term" value="F:protein serine/threonine kinase activity"/>
    <property type="evidence" value="ECO:0007669"/>
    <property type="project" value="UniProtKB-KW"/>
</dbReference>
<evidence type="ECO:0000256" key="4">
    <source>
        <dbReference type="ARBA" id="ARBA00022741"/>
    </source>
</evidence>
<dbReference type="PROSITE" id="PS00107">
    <property type="entry name" value="PROTEIN_KINASE_ATP"/>
    <property type="match status" value="1"/>
</dbReference>
<evidence type="ECO:0000256" key="3">
    <source>
        <dbReference type="ARBA" id="ARBA00022679"/>
    </source>
</evidence>
<dbReference type="Proteomes" id="UP000315724">
    <property type="component" value="Chromosome"/>
</dbReference>
<accession>A0A517QS52</accession>
<dbReference type="OrthoDB" id="6111975at2"/>
<dbReference type="SUPFAM" id="SSF56112">
    <property type="entry name" value="Protein kinase-like (PK-like)"/>
    <property type="match status" value="1"/>
</dbReference>
<dbReference type="EC" id="2.7.11.1" evidence="1"/>
<dbReference type="InterPro" id="IPR008271">
    <property type="entry name" value="Ser/Thr_kinase_AS"/>
</dbReference>
<dbReference type="InterPro" id="IPR017441">
    <property type="entry name" value="Protein_kinase_ATP_BS"/>
</dbReference>
<gene>
    <name evidence="10" type="primary">pknJ</name>
    <name evidence="10" type="ORF">Mal48_37070</name>
</gene>
<keyword evidence="3 10" id="KW-0808">Transferase</keyword>
<dbReference type="GO" id="GO:0005737">
    <property type="term" value="C:cytoplasm"/>
    <property type="evidence" value="ECO:0007669"/>
    <property type="project" value="TreeGrafter"/>
</dbReference>
<keyword evidence="6 7" id="KW-0067">ATP-binding</keyword>
<dbReference type="PROSITE" id="PS50011">
    <property type="entry name" value="PROTEIN_KINASE_DOM"/>
    <property type="match status" value="1"/>
</dbReference>
<sequence length="538" mass="60801">MTTPTPSTMEMPEQIGPFLVKEQIGQGGMGVVFKAEHSETGQPVAIKILNEKSSTDSNVNERFTREIDILKKCQHPNIVRSLGTGAIHERKFYIMEFVENGSVADLLKKKRKQSWQKVIGCGIQVAKALEYAHGKGIIHRDLKPANLMIDKNGYIKLADFGIARDMHESALTQTGKTVGTLAYMSPEQITGKSLVTPRSDIYSLGCVLFEMLTGQPPFTGENEVEVLFKHIQEEPPQISVLAPETPVWLSKLIHSMLEKDANERPWDAPFLIMKLNEIPKKVEAQEERLLKSTKQGKSLLTAKYDKKERQKKKKKDSTNQKGAFYEQSWFLILTLVLVLGGIAGIVQYSRSEGRLYARAAEAMASSNPSDWTRVEGDLISLQTRFPESQHASEITGWLDQIGMHRAERKIETNVRFGRDPQSEAERLYVEAQQFEKFGDRLTSLEKYEAMQHVLTNDDENRPFLNLARQQSEKIKTAVGSTSDRTEFVKEQLDLAAKMEQEGKTIGSKKKLQAIIRLYGNNPEFDSLTEQARTQLKEL</sequence>
<reference evidence="10 11" key="1">
    <citation type="submission" date="2019-02" db="EMBL/GenBank/DDBJ databases">
        <title>Deep-cultivation of Planctomycetes and their phenomic and genomic characterization uncovers novel biology.</title>
        <authorList>
            <person name="Wiegand S."/>
            <person name="Jogler M."/>
            <person name="Boedeker C."/>
            <person name="Pinto D."/>
            <person name="Vollmers J."/>
            <person name="Rivas-Marin E."/>
            <person name="Kohn T."/>
            <person name="Peeters S.H."/>
            <person name="Heuer A."/>
            <person name="Rast P."/>
            <person name="Oberbeckmann S."/>
            <person name="Bunk B."/>
            <person name="Jeske O."/>
            <person name="Meyerdierks A."/>
            <person name="Storesund J.E."/>
            <person name="Kallscheuer N."/>
            <person name="Luecker S."/>
            <person name="Lage O.M."/>
            <person name="Pohl T."/>
            <person name="Merkel B.J."/>
            <person name="Hornburger P."/>
            <person name="Mueller R.-W."/>
            <person name="Bruemmer F."/>
            <person name="Labrenz M."/>
            <person name="Spormann A.M."/>
            <person name="Op den Camp H."/>
            <person name="Overmann J."/>
            <person name="Amann R."/>
            <person name="Jetten M.S.M."/>
            <person name="Mascher T."/>
            <person name="Medema M.H."/>
            <person name="Devos D.P."/>
            <person name="Kaster A.-K."/>
            <person name="Ovreas L."/>
            <person name="Rohde M."/>
            <person name="Galperin M.Y."/>
            <person name="Jogler C."/>
        </authorList>
    </citation>
    <scope>NUCLEOTIDE SEQUENCE [LARGE SCALE GENOMIC DNA]</scope>
    <source>
        <strain evidence="10 11">Mal48</strain>
    </source>
</reference>